<dbReference type="EMBL" id="QLNP01000047">
    <property type="protein sequence ID" value="RAM38635.1"/>
    <property type="molecule type" value="Genomic_DNA"/>
</dbReference>
<keyword evidence="2" id="KW-0238">DNA-binding</keyword>
<dbReference type="GO" id="GO:0003677">
    <property type="term" value="F:DNA binding"/>
    <property type="evidence" value="ECO:0007669"/>
    <property type="project" value="UniProtKB-KW"/>
</dbReference>
<sequence>MCFCQIGAAVTERAEFGEQAASAEAELFKLLAHPARVRVLSVLASGPASVADLCSATGLKPSHLAGQLAQLRQQHLVAGRRADGKLRYWLSVPQIVELISAAEAVLNARAVAAANGFVGSSVSGSGLGLTEAVLTEESAAALEESLERRALITDAVRSVTARTGRSSEQALLGLLAQARERSLTLAEVSSEAVAEHGAG</sequence>
<dbReference type="SUPFAM" id="SSF46785">
    <property type="entry name" value="Winged helix' DNA-binding domain"/>
    <property type="match status" value="1"/>
</dbReference>
<dbReference type="PROSITE" id="PS50921">
    <property type="entry name" value="ANTAR"/>
    <property type="match status" value="1"/>
</dbReference>
<keyword evidence="1" id="KW-0805">Transcription regulation</keyword>
<dbReference type="InterPro" id="IPR011991">
    <property type="entry name" value="ArsR-like_HTH"/>
</dbReference>
<dbReference type="GO" id="GO:0003700">
    <property type="term" value="F:DNA-binding transcription factor activity"/>
    <property type="evidence" value="ECO:0007669"/>
    <property type="project" value="InterPro"/>
</dbReference>
<dbReference type="PROSITE" id="PS50987">
    <property type="entry name" value="HTH_ARSR_2"/>
    <property type="match status" value="1"/>
</dbReference>
<feature type="domain" description="HTH arsR-type" evidence="5">
    <location>
        <begin position="16"/>
        <end position="110"/>
    </location>
</feature>
<dbReference type="InterPro" id="IPR051011">
    <property type="entry name" value="Metal_resp_trans_reg"/>
</dbReference>
<dbReference type="Proteomes" id="UP000249166">
    <property type="component" value="Unassembled WGS sequence"/>
</dbReference>
<evidence type="ECO:0000256" key="1">
    <source>
        <dbReference type="ARBA" id="ARBA00023015"/>
    </source>
</evidence>
<gene>
    <name evidence="6" type="ORF">DBZ45_04065</name>
</gene>
<evidence type="ECO:0000259" key="4">
    <source>
        <dbReference type="PROSITE" id="PS50921"/>
    </source>
</evidence>
<dbReference type="InterPro" id="IPR036390">
    <property type="entry name" value="WH_DNA-bd_sf"/>
</dbReference>
<protein>
    <recommendedName>
        <fullName evidence="8">ArsR family transcriptional regulator</fullName>
    </recommendedName>
</protein>
<name>A0A328HMI3_ARTGO</name>
<evidence type="ECO:0000313" key="6">
    <source>
        <dbReference type="EMBL" id="RAM38635.1"/>
    </source>
</evidence>
<evidence type="ECO:0000256" key="3">
    <source>
        <dbReference type="ARBA" id="ARBA00023163"/>
    </source>
</evidence>
<dbReference type="InterPro" id="IPR036388">
    <property type="entry name" value="WH-like_DNA-bd_sf"/>
</dbReference>
<dbReference type="CDD" id="cd00090">
    <property type="entry name" value="HTH_ARSR"/>
    <property type="match status" value="1"/>
</dbReference>
<evidence type="ECO:0000259" key="5">
    <source>
        <dbReference type="PROSITE" id="PS50987"/>
    </source>
</evidence>
<evidence type="ECO:0008006" key="8">
    <source>
        <dbReference type="Google" id="ProtNLM"/>
    </source>
</evidence>
<proteinExistence type="predicted"/>
<feature type="domain" description="ANTAR" evidence="4">
    <location>
        <begin position="132"/>
        <end position="193"/>
    </location>
</feature>
<dbReference type="PANTHER" id="PTHR43132:SF2">
    <property type="entry name" value="ARSENICAL RESISTANCE OPERON REPRESSOR ARSR-RELATED"/>
    <property type="match status" value="1"/>
</dbReference>
<dbReference type="InterPro" id="IPR001845">
    <property type="entry name" value="HTH_ArsR_DNA-bd_dom"/>
</dbReference>
<dbReference type="AlphaFoldDB" id="A0A328HMI3"/>
<comment type="caution">
    <text evidence="6">The sequence shown here is derived from an EMBL/GenBank/DDBJ whole genome shotgun (WGS) entry which is preliminary data.</text>
</comment>
<dbReference type="Pfam" id="PF01022">
    <property type="entry name" value="HTH_5"/>
    <property type="match status" value="1"/>
</dbReference>
<dbReference type="GO" id="GO:0003723">
    <property type="term" value="F:RNA binding"/>
    <property type="evidence" value="ECO:0007669"/>
    <property type="project" value="InterPro"/>
</dbReference>
<keyword evidence="3" id="KW-0804">Transcription</keyword>
<accession>A0A328HMI3</accession>
<evidence type="ECO:0000256" key="2">
    <source>
        <dbReference type="ARBA" id="ARBA00023125"/>
    </source>
</evidence>
<reference evidence="6 7" key="1">
    <citation type="submission" date="2018-04" db="EMBL/GenBank/DDBJ databases">
        <title>Bacteria isolated from cave deposits of Manipur.</title>
        <authorList>
            <person name="Sahoo D."/>
            <person name="Sarangthem I."/>
            <person name="Nandeibam J."/>
        </authorList>
    </citation>
    <scope>NUCLEOTIDE SEQUENCE [LARGE SCALE GENOMIC DNA]</scope>
    <source>
        <strain evidence="7">mrc11</strain>
    </source>
</reference>
<dbReference type="InterPro" id="IPR005561">
    <property type="entry name" value="ANTAR"/>
</dbReference>
<organism evidence="6 7">
    <name type="scientific">Arthrobacter globiformis</name>
    <dbReference type="NCBI Taxonomy" id="1665"/>
    <lineage>
        <taxon>Bacteria</taxon>
        <taxon>Bacillati</taxon>
        <taxon>Actinomycetota</taxon>
        <taxon>Actinomycetes</taxon>
        <taxon>Micrococcales</taxon>
        <taxon>Micrococcaceae</taxon>
        <taxon>Arthrobacter</taxon>
    </lineage>
</organism>
<dbReference type="OrthoDB" id="194599at2"/>
<dbReference type="SMART" id="SM00418">
    <property type="entry name" value="HTH_ARSR"/>
    <property type="match status" value="1"/>
</dbReference>
<dbReference type="Gene3D" id="1.10.10.10">
    <property type="entry name" value="Winged helix-like DNA-binding domain superfamily/Winged helix DNA-binding domain"/>
    <property type="match status" value="1"/>
</dbReference>
<dbReference type="PANTHER" id="PTHR43132">
    <property type="entry name" value="ARSENICAL RESISTANCE OPERON REPRESSOR ARSR-RELATED"/>
    <property type="match status" value="1"/>
</dbReference>
<evidence type="ECO:0000313" key="7">
    <source>
        <dbReference type="Proteomes" id="UP000249166"/>
    </source>
</evidence>